<sequence>MEGDSFFRHMLFFALLLVASPLVTAWFTAVPLHDQVAVLSDNANEHFPAMRVSRKRNCFPKETPAPKCEIYNNCVPIYWGRRLEHYNVFDNADCFFYSDNTQCTGASLMVMGPQQGDFLPDEHVKSLKCFSRAPRELNVTGSLTTQHGEVIKLYLNDIYSNFPCQNKGSYCIPDTNPCNQVVRPFSVIGDPTSYYHIENGYECAFVAPARPEEYECPYLKPAQVVRGPAAGLVTVPFGNIAYTMCYKSSERT</sequence>
<gene>
    <name evidence="2" type="ORF">P280DRAFT_520506</name>
</gene>
<protein>
    <submittedName>
        <fullName evidence="2">Uncharacterized protein</fullName>
    </submittedName>
</protein>
<keyword evidence="3" id="KW-1185">Reference proteome</keyword>
<proteinExistence type="predicted"/>
<evidence type="ECO:0000313" key="3">
    <source>
        <dbReference type="Proteomes" id="UP000799753"/>
    </source>
</evidence>
<organism evidence="2 3">
    <name type="scientific">Massarina eburnea CBS 473.64</name>
    <dbReference type="NCBI Taxonomy" id="1395130"/>
    <lineage>
        <taxon>Eukaryota</taxon>
        <taxon>Fungi</taxon>
        <taxon>Dikarya</taxon>
        <taxon>Ascomycota</taxon>
        <taxon>Pezizomycotina</taxon>
        <taxon>Dothideomycetes</taxon>
        <taxon>Pleosporomycetidae</taxon>
        <taxon>Pleosporales</taxon>
        <taxon>Massarineae</taxon>
        <taxon>Massarinaceae</taxon>
        <taxon>Massarina</taxon>
    </lineage>
</organism>
<accession>A0A6A6RR35</accession>
<feature type="signal peptide" evidence="1">
    <location>
        <begin position="1"/>
        <end position="25"/>
    </location>
</feature>
<reference evidence="2" key="1">
    <citation type="journal article" date="2020" name="Stud. Mycol.">
        <title>101 Dothideomycetes genomes: a test case for predicting lifestyles and emergence of pathogens.</title>
        <authorList>
            <person name="Haridas S."/>
            <person name="Albert R."/>
            <person name="Binder M."/>
            <person name="Bloem J."/>
            <person name="Labutti K."/>
            <person name="Salamov A."/>
            <person name="Andreopoulos B."/>
            <person name="Baker S."/>
            <person name="Barry K."/>
            <person name="Bills G."/>
            <person name="Bluhm B."/>
            <person name="Cannon C."/>
            <person name="Castanera R."/>
            <person name="Culley D."/>
            <person name="Daum C."/>
            <person name="Ezra D."/>
            <person name="Gonzalez J."/>
            <person name="Henrissat B."/>
            <person name="Kuo A."/>
            <person name="Liang C."/>
            <person name="Lipzen A."/>
            <person name="Lutzoni F."/>
            <person name="Magnuson J."/>
            <person name="Mondo S."/>
            <person name="Nolan M."/>
            <person name="Ohm R."/>
            <person name="Pangilinan J."/>
            <person name="Park H.-J."/>
            <person name="Ramirez L."/>
            <person name="Alfaro M."/>
            <person name="Sun H."/>
            <person name="Tritt A."/>
            <person name="Yoshinaga Y."/>
            <person name="Zwiers L.-H."/>
            <person name="Turgeon B."/>
            <person name="Goodwin S."/>
            <person name="Spatafora J."/>
            <person name="Crous P."/>
            <person name="Grigoriev I."/>
        </authorList>
    </citation>
    <scope>NUCLEOTIDE SEQUENCE</scope>
    <source>
        <strain evidence="2">CBS 473.64</strain>
    </source>
</reference>
<dbReference type="AlphaFoldDB" id="A0A6A6RR35"/>
<name>A0A6A6RR35_9PLEO</name>
<feature type="chain" id="PRO_5025469154" evidence="1">
    <location>
        <begin position="26"/>
        <end position="252"/>
    </location>
</feature>
<evidence type="ECO:0000256" key="1">
    <source>
        <dbReference type="SAM" id="SignalP"/>
    </source>
</evidence>
<dbReference type="Proteomes" id="UP000799753">
    <property type="component" value="Unassembled WGS sequence"/>
</dbReference>
<keyword evidence="1" id="KW-0732">Signal</keyword>
<evidence type="ECO:0000313" key="2">
    <source>
        <dbReference type="EMBL" id="KAF2637906.1"/>
    </source>
</evidence>
<dbReference type="EMBL" id="MU006791">
    <property type="protein sequence ID" value="KAF2637906.1"/>
    <property type="molecule type" value="Genomic_DNA"/>
</dbReference>